<evidence type="ECO:0000313" key="3">
    <source>
        <dbReference type="Proteomes" id="UP001054945"/>
    </source>
</evidence>
<sequence length="118" mass="13254">MPEIVLFPGFPDHKTGRGKFLENRKVNEGSPAKSGSVSGWVDMLLSVKIPCHRVGLLAFRHTIRLTVPSKKKKNIYNIRVKKKNFHIESERNRKPPDFPCDPSKAPLPPLLMRSGVAA</sequence>
<dbReference type="EMBL" id="BPLR01017274">
    <property type="protein sequence ID" value="GIY89950.1"/>
    <property type="molecule type" value="Genomic_DNA"/>
</dbReference>
<feature type="compositionally biased region" description="Basic and acidic residues" evidence="1">
    <location>
        <begin position="87"/>
        <end position="96"/>
    </location>
</feature>
<proteinExistence type="predicted"/>
<organism evidence="2 3">
    <name type="scientific">Caerostris extrusa</name>
    <name type="common">Bark spider</name>
    <name type="synonym">Caerostris bankana</name>
    <dbReference type="NCBI Taxonomy" id="172846"/>
    <lineage>
        <taxon>Eukaryota</taxon>
        <taxon>Metazoa</taxon>
        <taxon>Ecdysozoa</taxon>
        <taxon>Arthropoda</taxon>
        <taxon>Chelicerata</taxon>
        <taxon>Arachnida</taxon>
        <taxon>Araneae</taxon>
        <taxon>Araneomorphae</taxon>
        <taxon>Entelegynae</taxon>
        <taxon>Araneoidea</taxon>
        <taxon>Araneidae</taxon>
        <taxon>Caerostris</taxon>
    </lineage>
</organism>
<keyword evidence="3" id="KW-1185">Reference proteome</keyword>
<evidence type="ECO:0000256" key="1">
    <source>
        <dbReference type="SAM" id="MobiDB-lite"/>
    </source>
</evidence>
<comment type="caution">
    <text evidence="2">The sequence shown here is derived from an EMBL/GenBank/DDBJ whole genome shotgun (WGS) entry which is preliminary data.</text>
</comment>
<reference evidence="2 3" key="1">
    <citation type="submission" date="2021-06" db="EMBL/GenBank/DDBJ databases">
        <title>Caerostris extrusa draft genome.</title>
        <authorList>
            <person name="Kono N."/>
            <person name="Arakawa K."/>
        </authorList>
    </citation>
    <scope>NUCLEOTIDE SEQUENCE [LARGE SCALE GENOMIC DNA]</scope>
</reference>
<name>A0AAV4X3V0_CAEEX</name>
<evidence type="ECO:0000313" key="2">
    <source>
        <dbReference type="EMBL" id="GIY89950.1"/>
    </source>
</evidence>
<protein>
    <submittedName>
        <fullName evidence="2">Uncharacterized protein</fullName>
    </submittedName>
</protein>
<feature type="region of interest" description="Disordered" evidence="1">
    <location>
        <begin position="87"/>
        <end position="118"/>
    </location>
</feature>
<gene>
    <name evidence="2" type="ORF">CEXT_124651</name>
</gene>
<accession>A0AAV4X3V0</accession>
<dbReference type="Proteomes" id="UP001054945">
    <property type="component" value="Unassembled WGS sequence"/>
</dbReference>
<dbReference type="AlphaFoldDB" id="A0AAV4X3V0"/>